<comment type="catalytic activity">
    <reaction evidence="7 8">
        <text>D-erythrose 4-phosphate + phosphoenolpyruvate + H2O = 7-phospho-2-dehydro-3-deoxy-D-arabino-heptonate + phosphate</text>
        <dbReference type="Rhea" id="RHEA:14717"/>
        <dbReference type="ChEBI" id="CHEBI:15377"/>
        <dbReference type="ChEBI" id="CHEBI:16897"/>
        <dbReference type="ChEBI" id="CHEBI:43474"/>
        <dbReference type="ChEBI" id="CHEBI:58394"/>
        <dbReference type="ChEBI" id="CHEBI:58702"/>
        <dbReference type="EC" id="2.5.1.54"/>
    </reaction>
</comment>
<dbReference type="InterPro" id="IPR006218">
    <property type="entry name" value="DAHP1/KDSA"/>
</dbReference>
<evidence type="ECO:0000256" key="5">
    <source>
        <dbReference type="ARBA" id="ARBA00022679"/>
    </source>
</evidence>
<comment type="similarity">
    <text evidence="3 8">Belongs to the class-I DAHP synthase family.</text>
</comment>
<dbReference type="PANTHER" id="PTHR21225">
    <property type="entry name" value="PHOSPHO-2-DEHYDRO-3-DEOXYHEPTONATE ALDOLASE DAHP SYNTHETASE"/>
    <property type="match status" value="1"/>
</dbReference>
<comment type="caution">
    <text evidence="10">The sequence shown here is derived from an EMBL/GenBank/DDBJ whole genome shotgun (WGS) entry which is preliminary data.</text>
</comment>
<dbReference type="NCBIfam" id="TIGR00034">
    <property type="entry name" value="aroFGH"/>
    <property type="match status" value="1"/>
</dbReference>
<dbReference type="PANTHER" id="PTHR21225:SF12">
    <property type="entry name" value="PHOSPHO-2-DEHYDRO-3-DEOXYHEPTONATE ALDOLASE, TYROSINE-INHIBITED"/>
    <property type="match status" value="1"/>
</dbReference>
<dbReference type="NCBIfam" id="NF009395">
    <property type="entry name" value="PRK12755.1"/>
    <property type="match status" value="1"/>
</dbReference>
<keyword evidence="11" id="KW-1185">Reference proteome</keyword>
<keyword evidence="6 8" id="KW-0057">Aromatic amino acid biosynthesis</keyword>
<evidence type="ECO:0000256" key="2">
    <source>
        <dbReference type="ARBA" id="ARBA00004688"/>
    </source>
</evidence>
<sequence length="352" mass="37589">MNTNATLAAHPPAAAIRPPAPELLPSIDALAAELPLSPALAAQVATHRQAVRNILAGRDPRLLVVVGPCSIHDVDAAMDYARRLRALSDQLGDKLLLVMRVYVEKPRTTVGWKGLLYDPALDGSHDMALGLRTARRLMRDIVALGLPVATELLHPMAAGYLEDLLSWAAVGARTTESQIHREMVSGLSLPCGFKNGTDGGTTVAIDAMGAAARGHHHFGVDRHGRPAVLVSEGNADTHLVLRGGRSGPNYHADALDAASNALANAGVSPALMVDCSHANSQKDHRRQIEVLKDVLAQRRAGRHTLRAVMIESHLEEGAQPLCETMRYGVSVTDACLGWQDSEQLLREAAAQL</sequence>
<dbReference type="PIRSF" id="PIRSF001361">
    <property type="entry name" value="DAHP_synthase"/>
    <property type="match status" value="1"/>
</dbReference>
<reference evidence="10 11" key="1">
    <citation type="submission" date="2024-07" db="EMBL/GenBank/DDBJ databases">
        <authorList>
            <person name="Ren Q."/>
        </authorList>
    </citation>
    <scope>NUCLEOTIDE SEQUENCE [LARGE SCALE GENOMIC DNA]</scope>
    <source>
        <strain evidence="10 11">REN37</strain>
    </source>
</reference>
<dbReference type="EC" id="2.5.1.54" evidence="8"/>
<evidence type="ECO:0000313" key="11">
    <source>
        <dbReference type="Proteomes" id="UP001562065"/>
    </source>
</evidence>
<evidence type="ECO:0000256" key="4">
    <source>
        <dbReference type="ARBA" id="ARBA00022605"/>
    </source>
</evidence>
<comment type="function">
    <text evidence="1 8">Stereospecific condensation of phosphoenolpyruvate (PEP) and D-erythrose-4-phosphate (E4P) giving rise to 3-deoxy-D-arabino-heptulosonate-7-phosphate (DAHP).</text>
</comment>
<gene>
    <name evidence="10" type="ORF">AB5I84_03080</name>
</gene>
<feature type="domain" description="DAHP synthetase I/KDSA" evidence="9">
    <location>
        <begin position="50"/>
        <end position="345"/>
    </location>
</feature>
<keyword evidence="5 8" id="KW-0808">Transferase</keyword>
<evidence type="ECO:0000256" key="7">
    <source>
        <dbReference type="ARBA" id="ARBA00047508"/>
    </source>
</evidence>
<evidence type="ECO:0000256" key="8">
    <source>
        <dbReference type="PIRNR" id="PIRNR001361"/>
    </source>
</evidence>
<evidence type="ECO:0000313" key="10">
    <source>
        <dbReference type="EMBL" id="MEY1661128.1"/>
    </source>
</evidence>
<name>A0ABV4AF60_9GAMM</name>
<evidence type="ECO:0000256" key="3">
    <source>
        <dbReference type="ARBA" id="ARBA00007985"/>
    </source>
</evidence>
<protein>
    <recommendedName>
        <fullName evidence="8">Phospho-2-dehydro-3-deoxyheptonate aldolase</fullName>
        <ecNumber evidence="8">2.5.1.54</ecNumber>
    </recommendedName>
</protein>
<dbReference type="InterPro" id="IPR006219">
    <property type="entry name" value="DAHP_synth_1"/>
</dbReference>
<organism evidence="10 11">
    <name type="scientific">Isoalcanivorax beigongshangi</name>
    <dbReference type="NCBI Taxonomy" id="3238810"/>
    <lineage>
        <taxon>Bacteria</taxon>
        <taxon>Pseudomonadati</taxon>
        <taxon>Pseudomonadota</taxon>
        <taxon>Gammaproteobacteria</taxon>
        <taxon>Oceanospirillales</taxon>
        <taxon>Alcanivoracaceae</taxon>
        <taxon>Isoalcanivorax</taxon>
    </lineage>
</organism>
<accession>A0ABV4AF60</accession>
<evidence type="ECO:0000256" key="6">
    <source>
        <dbReference type="ARBA" id="ARBA00023141"/>
    </source>
</evidence>
<dbReference type="EMBL" id="JBGCUO010000001">
    <property type="protein sequence ID" value="MEY1661128.1"/>
    <property type="molecule type" value="Genomic_DNA"/>
</dbReference>
<evidence type="ECO:0000256" key="1">
    <source>
        <dbReference type="ARBA" id="ARBA00003726"/>
    </source>
</evidence>
<dbReference type="GO" id="GO:0003849">
    <property type="term" value="F:3-deoxy-7-phosphoheptulonate synthase activity"/>
    <property type="evidence" value="ECO:0007669"/>
    <property type="project" value="UniProtKB-EC"/>
</dbReference>
<dbReference type="RefSeq" id="WP_369454371.1">
    <property type="nucleotide sequence ID" value="NZ_JBGCUO010000001.1"/>
</dbReference>
<dbReference type="Gene3D" id="3.20.20.70">
    <property type="entry name" value="Aldolase class I"/>
    <property type="match status" value="1"/>
</dbReference>
<keyword evidence="4 8" id="KW-0028">Amino-acid biosynthesis</keyword>
<comment type="pathway">
    <text evidence="2 8">Metabolic intermediate biosynthesis; chorismate biosynthesis; chorismate from D-erythrose 4-phosphate and phosphoenolpyruvate: step 1/7.</text>
</comment>
<proteinExistence type="inferred from homology"/>
<dbReference type="InterPro" id="IPR013785">
    <property type="entry name" value="Aldolase_TIM"/>
</dbReference>
<dbReference type="Pfam" id="PF00793">
    <property type="entry name" value="DAHP_synth_1"/>
    <property type="match status" value="1"/>
</dbReference>
<dbReference type="Proteomes" id="UP001562065">
    <property type="component" value="Unassembled WGS sequence"/>
</dbReference>
<evidence type="ECO:0000259" key="9">
    <source>
        <dbReference type="Pfam" id="PF00793"/>
    </source>
</evidence>
<dbReference type="SUPFAM" id="SSF51569">
    <property type="entry name" value="Aldolase"/>
    <property type="match status" value="1"/>
</dbReference>